<evidence type="ECO:0000256" key="4">
    <source>
        <dbReference type="ARBA" id="ARBA00022490"/>
    </source>
</evidence>
<comment type="subcellular location">
    <subcellularLocation>
        <location evidence="2">Cytoplasm</location>
        <location evidence="2">Cytoskeleton</location>
        <location evidence="2">Microtubule organizing center</location>
        <location evidence="2">Centrosome</location>
    </subcellularLocation>
    <subcellularLocation>
        <location evidence="1">Cytoplasm</location>
        <location evidence="1">Cytoskeleton</location>
        <location evidence="1">Spindle</location>
    </subcellularLocation>
</comment>
<comment type="caution">
    <text evidence="7">The sequence shown here is derived from an EMBL/GenBank/DDBJ whole genome shotgun (WGS) entry which is preliminary data.</text>
</comment>
<comment type="similarity">
    <text evidence="3">Belongs to the MOZART2 family.</text>
</comment>
<dbReference type="OrthoDB" id="10064769at2759"/>
<evidence type="ECO:0000256" key="6">
    <source>
        <dbReference type="SAM" id="MobiDB-lite"/>
    </source>
</evidence>
<dbReference type="InterPro" id="IPR024332">
    <property type="entry name" value="MOZART2"/>
</dbReference>
<dbReference type="GO" id="GO:0005819">
    <property type="term" value="C:spindle"/>
    <property type="evidence" value="ECO:0007669"/>
    <property type="project" value="UniProtKB-SubCell"/>
</dbReference>
<proteinExistence type="inferred from homology"/>
<evidence type="ECO:0000256" key="1">
    <source>
        <dbReference type="ARBA" id="ARBA00004186"/>
    </source>
</evidence>
<feature type="compositionally biased region" description="Low complexity" evidence="6">
    <location>
        <begin position="132"/>
        <end position="151"/>
    </location>
</feature>
<evidence type="ECO:0000256" key="5">
    <source>
        <dbReference type="ARBA" id="ARBA00023212"/>
    </source>
</evidence>
<accession>A0A556TU85</accession>
<dbReference type="EMBL" id="VCAZ01000019">
    <property type="protein sequence ID" value="TSK72045.1"/>
    <property type="molecule type" value="Genomic_DNA"/>
</dbReference>
<evidence type="ECO:0000256" key="3">
    <source>
        <dbReference type="ARBA" id="ARBA00007286"/>
    </source>
</evidence>
<dbReference type="Pfam" id="PF12926">
    <property type="entry name" value="MOZART2"/>
    <property type="match status" value="1"/>
</dbReference>
<dbReference type="PANTHER" id="PTHR28578">
    <property type="entry name" value="MITOTIC-SPINDLE ORGANIZING PROTEIN 2A-RELATED"/>
    <property type="match status" value="1"/>
</dbReference>
<protein>
    <submittedName>
        <fullName evidence="7">Mitotic-spindle organizing protein 2</fullName>
    </submittedName>
</protein>
<dbReference type="AlphaFoldDB" id="A0A556TU85"/>
<keyword evidence="5" id="KW-0206">Cytoskeleton</keyword>
<evidence type="ECO:0000313" key="8">
    <source>
        <dbReference type="Proteomes" id="UP000319801"/>
    </source>
</evidence>
<feature type="region of interest" description="Disordered" evidence="6">
    <location>
        <begin position="1"/>
        <end position="22"/>
    </location>
</feature>
<name>A0A556TU85_BAGYA</name>
<keyword evidence="4" id="KW-0963">Cytoplasm</keyword>
<gene>
    <name evidence="7" type="ORF">Baya_3029</name>
</gene>
<reference evidence="7 8" key="1">
    <citation type="journal article" date="2019" name="Genome Biol. Evol.">
        <title>Whole-Genome Sequencing of the Giant Devil Catfish, Bagarius yarrelli.</title>
        <authorList>
            <person name="Jiang W."/>
            <person name="Lv Y."/>
            <person name="Cheng L."/>
            <person name="Yang K."/>
            <person name="Chao B."/>
            <person name="Wang X."/>
            <person name="Li Y."/>
            <person name="Pan X."/>
            <person name="You X."/>
            <person name="Zhang Y."/>
            <person name="Yang J."/>
            <person name="Li J."/>
            <person name="Zhang X."/>
            <person name="Liu S."/>
            <person name="Sun C."/>
            <person name="Yang J."/>
            <person name="Shi Q."/>
        </authorList>
    </citation>
    <scope>NUCLEOTIDE SEQUENCE [LARGE SCALE GENOMIC DNA]</scope>
    <source>
        <strain evidence="7">JWS20170419001</strain>
        <tissue evidence="7">Muscle</tissue>
    </source>
</reference>
<dbReference type="Proteomes" id="UP000319801">
    <property type="component" value="Unassembled WGS sequence"/>
</dbReference>
<sequence length="151" mass="15875">MSSQSTQAGTMPTAPDSPSLSVSVSGNVQKFGVKKKKVLNAEEAELFELTQAAGISMDQDVFKVIVDLLKMNVAPLAVFQTLKAMCAGQKISDTIAPDTATVTEVRVRSKSSAGHAEKREQRVPRQASATRGQKSAKSSGSSSSSSQLTSN</sequence>
<feature type="region of interest" description="Disordered" evidence="6">
    <location>
        <begin position="106"/>
        <end position="151"/>
    </location>
</feature>
<dbReference type="GO" id="GO:0005813">
    <property type="term" value="C:centrosome"/>
    <property type="evidence" value="ECO:0007669"/>
    <property type="project" value="UniProtKB-SubCell"/>
</dbReference>
<evidence type="ECO:0000313" key="7">
    <source>
        <dbReference type="EMBL" id="TSK72045.1"/>
    </source>
</evidence>
<dbReference type="PANTHER" id="PTHR28578:SF2">
    <property type="entry name" value="MITOTIC-SPINDLE ORGANIZING PROTEIN 2"/>
    <property type="match status" value="1"/>
</dbReference>
<evidence type="ECO:0000256" key="2">
    <source>
        <dbReference type="ARBA" id="ARBA00004300"/>
    </source>
</evidence>
<organism evidence="7 8">
    <name type="scientific">Bagarius yarrelli</name>
    <name type="common">Goonch</name>
    <name type="synonym">Bagrus yarrelli</name>
    <dbReference type="NCBI Taxonomy" id="175774"/>
    <lineage>
        <taxon>Eukaryota</taxon>
        <taxon>Metazoa</taxon>
        <taxon>Chordata</taxon>
        <taxon>Craniata</taxon>
        <taxon>Vertebrata</taxon>
        <taxon>Euteleostomi</taxon>
        <taxon>Actinopterygii</taxon>
        <taxon>Neopterygii</taxon>
        <taxon>Teleostei</taxon>
        <taxon>Ostariophysi</taxon>
        <taxon>Siluriformes</taxon>
        <taxon>Sisoridae</taxon>
        <taxon>Sisorinae</taxon>
        <taxon>Bagarius</taxon>
    </lineage>
</organism>
<keyword evidence="8" id="KW-1185">Reference proteome</keyword>